<keyword evidence="3" id="KW-1185">Reference proteome</keyword>
<comment type="caution">
    <text evidence="2">The sequence shown here is derived from an EMBL/GenBank/DDBJ whole genome shotgun (WGS) entry which is preliminary data.</text>
</comment>
<evidence type="ECO:0000313" key="3">
    <source>
        <dbReference type="Proteomes" id="UP001151760"/>
    </source>
</evidence>
<gene>
    <name evidence="2" type="ORF">Tco_1018071</name>
</gene>
<organism evidence="2 3">
    <name type="scientific">Tanacetum coccineum</name>
    <dbReference type="NCBI Taxonomy" id="301880"/>
    <lineage>
        <taxon>Eukaryota</taxon>
        <taxon>Viridiplantae</taxon>
        <taxon>Streptophyta</taxon>
        <taxon>Embryophyta</taxon>
        <taxon>Tracheophyta</taxon>
        <taxon>Spermatophyta</taxon>
        <taxon>Magnoliopsida</taxon>
        <taxon>eudicotyledons</taxon>
        <taxon>Gunneridae</taxon>
        <taxon>Pentapetalae</taxon>
        <taxon>asterids</taxon>
        <taxon>campanulids</taxon>
        <taxon>Asterales</taxon>
        <taxon>Asteraceae</taxon>
        <taxon>Asteroideae</taxon>
        <taxon>Anthemideae</taxon>
        <taxon>Anthemidinae</taxon>
        <taxon>Tanacetum</taxon>
    </lineage>
</organism>
<feature type="region of interest" description="Disordered" evidence="1">
    <location>
        <begin position="210"/>
        <end position="276"/>
    </location>
</feature>
<feature type="compositionally biased region" description="Polar residues" evidence="1">
    <location>
        <begin position="264"/>
        <end position="275"/>
    </location>
</feature>
<feature type="compositionally biased region" description="Basic and acidic residues" evidence="1">
    <location>
        <begin position="456"/>
        <end position="476"/>
    </location>
</feature>
<name>A0ABQ5FTA7_9ASTR</name>
<feature type="compositionally biased region" description="Basic and acidic residues" evidence="1">
    <location>
        <begin position="689"/>
        <end position="698"/>
    </location>
</feature>
<reference evidence="2" key="1">
    <citation type="journal article" date="2022" name="Int. J. Mol. Sci.">
        <title>Draft Genome of Tanacetum Coccineum: Genomic Comparison of Closely Related Tanacetum-Family Plants.</title>
        <authorList>
            <person name="Yamashiro T."/>
            <person name="Shiraishi A."/>
            <person name="Nakayama K."/>
            <person name="Satake H."/>
        </authorList>
    </citation>
    <scope>NUCLEOTIDE SEQUENCE</scope>
</reference>
<sequence length="837" mass="95761">MAGLDFCSKHNMVAYLEKNDGNTKFHQIMDFLIRSSIHFTLTVSPIVSTLFVEQFWTSAKSRIVNNISYIDAFVAGKPVTILEASIRSDLLFDDADGIDTLNNQAIFDTIQLMRYKGDLNTLTFNKALFSPQWKFLFHTMNHCISSKSTSWDQIPTNIATALKDVPVPKDHFLVPTLTKKVLTFMVKKGKNFLGNVTPLFYSMLVQPTKDEGEVSERPSESQPIPSLTHPSEDQPEPQPYPFPKPSPSIPIPDSNPEGSGGNHEGQSSSDRSLSGNEDGLTLQSVYDICISLCTQVTYQVVKIITLKAQIKQLKKKARPVINHHKAWFRAARLKKQHKLKDMEKTKKRRSVSKQGRKAVKSSKGAPFVHTHIDWDSMDTDLEDYTLTQDEGTDKQSTDLQQSIDLQQSTAEVKDQILGEIDTPIVPTMTSIPTPTVFGDDETITQVLVTMSQNKLKQKEKEKGVELKDVEDIERPRPTSTRSLLTLKPLPKIDPKAKGKGKIKEEDESDTESEDINEAENKFKMLANDEEMARKVQEEWEAEEEKKRLAEEEATKAALTNKYEFIQARLNADKILAEKLQEEEREKFTIEERAKFLHDTIAAQRRFLAQQRSEVIRNKLPSRTQLRNQMMTYLKHVGGKKHSDLKTKFFEEIQVLYEKVKRSDENFIAIGSVEDEMLIKDLNKKAASIKKDDSIKEESKEEEEAPDEDKEVDYEILDKKYQDEIPEGFDRVLWGDLMIMFNPSDEDEFWNSQHDWNVVSWKLHGSSGVHTLMTEAGLVIHMLVEKKYPLRKKVLLQMLELKLESEEDSFMALELIRFVKKLVAELEPEDSDGNEEDL</sequence>
<proteinExistence type="predicted"/>
<dbReference type="Proteomes" id="UP001151760">
    <property type="component" value="Unassembled WGS sequence"/>
</dbReference>
<feature type="compositionally biased region" description="Polar residues" evidence="1">
    <location>
        <begin position="220"/>
        <end position="229"/>
    </location>
</feature>
<feature type="region of interest" description="Disordered" evidence="1">
    <location>
        <begin position="689"/>
        <end position="709"/>
    </location>
</feature>
<evidence type="ECO:0000313" key="2">
    <source>
        <dbReference type="EMBL" id="GJT66591.1"/>
    </source>
</evidence>
<feature type="compositionally biased region" description="Pro residues" evidence="1">
    <location>
        <begin position="236"/>
        <end position="250"/>
    </location>
</feature>
<feature type="compositionally biased region" description="Acidic residues" evidence="1">
    <location>
        <begin position="699"/>
        <end position="709"/>
    </location>
</feature>
<feature type="compositionally biased region" description="Basic and acidic residues" evidence="1">
    <location>
        <begin position="210"/>
        <end position="219"/>
    </location>
</feature>
<feature type="compositionally biased region" description="Acidic residues" evidence="1">
    <location>
        <begin position="505"/>
        <end position="517"/>
    </location>
</feature>
<feature type="compositionally biased region" description="Basic residues" evidence="1">
    <location>
        <begin position="345"/>
        <end position="360"/>
    </location>
</feature>
<dbReference type="EMBL" id="BQNB010017728">
    <property type="protein sequence ID" value="GJT66591.1"/>
    <property type="molecule type" value="Genomic_DNA"/>
</dbReference>
<reference evidence="2" key="2">
    <citation type="submission" date="2022-01" db="EMBL/GenBank/DDBJ databases">
        <authorList>
            <person name="Yamashiro T."/>
            <person name="Shiraishi A."/>
            <person name="Satake H."/>
            <person name="Nakayama K."/>
        </authorList>
    </citation>
    <scope>NUCLEOTIDE SEQUENCE</scope>
</reference>
<evidence type="ECO:0000256" key="1">
    <source>
        <dbReference type="SAM" id="MobiDB-lite"/>
    </source>
</evidence>
<protein>
    <submittedName>
        <fullName evidence="2">Uncharacterized protein</fullName>
    </submittedName>
</protein>
<feature type="compositionally biased region" description="Basic and acidic residues" evidence="1">
    <location>
        <begin position="490"/>
        <end position="504"/>
    </location>
</feature>
<feature type="region of interest" description="Disordered" evidence="1">
    <location>
        <begin position="338"/>
        <end position="362"/>
    </location>
</feature>
<feature type="region of interest" description="Disordered" evidence="1">
    <location>
        <begin position="454"/>
        <end position="517"/>
    </location>
</feature>
<accession>A0ABQ5FTA7</accession>